<sequence>MLTVGGVDYYLAEIRNIVKTQDDVSRLWPNCDPKDIQILGFDLGQAFVAGVSALLPSSTASAVLTEQKRIVPPGASASIQDIESNLPPLHGEDLSVVSYVKDLE</sequence>
<dbReference type="AlphaFoldDB" id="A0A9P5SSI5"/>
<comment type="caution">
    <text evidence="1">The sequence shown here is derived from an EMBL/GenBank/DDBJ whole genome shotgun (WGS) entry which is preliminary data.</text>
</comment>
<evidence type="ECO:0000313" key="2">
    <source>
        <dbReference type="Proteomes" id="UP000696485"/>
    </source>
</evidence>
<organism evidence="1 2">
    <name type="scientific">Podila minutissima</name>
    <dbReference type="NCBI Taxonomy" id="64525"/>
    <lineage>
        <taxon>Eukaryota</taxon>
        <taxon>Fungi</taxon>
        <taxon>Fungi incertae sedis</taxon>
        <taxon>Mucoromycota</taxon>
        <taxon>Mortierellomycotina</taxon>
        <taxon>Mortierellomycetes</taxon>
        <taxon>Mortierellales</taxon>
        <taxon>Mortierellaceae</taxon>
        <taxon>Podila</taxon>
    </lineage>
</organism>
<dbReference type="Proteomes" id="UP000696485">
    <property type="component" value="Unassembled WGS sequence"/>
</dbReference>
<gene>
    <name evidence="1" type="ORF">BG006_002280</name>
</gene>
<name>A0A9P5SSI5_9FUNG</name>
<proteinExistence type="predicted"/>
<dbReference type="EMBL" id="JAAAUY010000151">
    <property type="protein sequence ID" value="KAF9334379.1"/>
    <property type="molecule type" value="Genomic_DNA"/>
</dbReference>
<reference evidence="1" key="1">
    <citation type="journal article" date="2020" name="Fungal Divers.">
        <title>Resolving the Mortierellaceae phylogeny through synthesis of multi-gene phylogenetics and phylogenomics.</title>
        <authorList>
            <person name="Vandepol N."/>
            <person name="Liber J."/>
            <person name="Desiro A."/>
            <person name="Na H."/>
            <person name="Kennedy M."/>
            <person name="Barry K."/>
            <person name="Grigoriev I.V."/>
            <person name="Miller A.N."/>
            <person name="O'Donnell K."/>
            <person name="Stajich J.E."/>
            <person name="Bonito G."/>
        </authorList>
    </citation>
    <scope>NUCLEOTIDE SEQUENCE</scope>
    <source>
        <strain evidence="1">NVP1</strain>
    </source>
</reference>
<keyword evidence="2" id="KW-1185">Reference proteome</keyword>
<accession>A0A9P5SSI5</accession>
<protein>
    <submittedName>
        <fullName evidence="1">Uncharacterized protein</fullName>
    </submittedName>
</protein>
<evidence type="ECO:0000313" key="1">
    <source>
        <dbReference type="EMBL" id="KAF9334379.1"/>
    </source>
</evidence>